<dbReference type="Gene3D" id="3.40.50.1820">
    <property type="entry name" value="alpha/beta hydrolase"/>
    <property type="match status" value="1"/>
</dbReference>
<sequence>MNISLLDMNQQDEPLYKKPIKVEKKLVHVPVLSEGTVYQLDGFLSYVDTEHNENHHNTSDLSNIGVVITHPHPMLGGNYNNNVVLGISSFLTNHLHIPTLCFNFRGVGGSQGKGSWRGSYEREDVLAAVSYLLDHAPIGHRPTRIIIVGYSYGAVIGSSVADSHQSIIGYTSVSYPFGPLTLMLLGPLLELGKSNKPKLFIQGDRDNFTGTSKYKSRTADFPHPTEVRLFENVDHFYGGREKLLAKEISKWICTTFTNLPKES</sequence>
<reference evidence="2 3" key="1">
    <citation type="journal article" date="2011" name="Genome Res.">
        <title>Phylogeny-wide analysis of social amoeba genomes highlights ancient origins for complex intercellular communication.</title>
        <authorList>
            <person name="Heidel A.J."/>
            <person name="Lawal H.M."/>
            <person name="Felder M."/>
            <person name="Schilde C."/>
            <person name="Helps N.R."/>
            <person name="Tunggal B."/>
            <person name="Rivero F."/>
            <person name="John U."/>
            <person name="Schleicher M."/>
            <person name="Eichinger L."/>
            <person name="Platzer M."/>
            <person name="Noegel A.A."/>
            <person name="Schaap P."/>
            <person name="Gloeckner G."/>
        </authorList>
    </citation>
    <scope>NUCLEOTIDE SEQUENCE [LARGE SCALE GENOMIC DNA]</scope>
    <source>
        <strain evidence="3">ATCC 26659 / Pp 5 / PN500</strain>
    </source>
</reference>
<dbReference type="InterPro" id="IPR046879">
    <property type="entry name" value="KANL3/Tex30_Abhydrolase"/>
</dbReference>
<dbReference type="Proteomes" id="UP000001396">
    <property type="component" value="Unassembled WGS sequence"/>
</dbReference>
<dbReference type="EMBL" id="ADBJ01000051">
    <property type="protein sequence ID" value="EFA75687.1"/>
    <property type="molecule type" value="Genomic_DNA"/>
</dbReference>
<accession>D3BSB4</accession>
<gene>
    <name evidence="2" type="ORF">PPL_10740</name>
</gene>
<keyword evidence="3" id="KW-1185">Reference proteome</keyword>
<comment type="caution">
    <text evidence="2">The sequence shown here is derived from an EMBL/GenBank/DDBJ whole genome shotgun (WGS) entry which is preliminary data.</text>
</comment>
<dbReference type="SUPFAM" id="SSF53474">
    <property type="entry name" value="alpha/beta-Hydrolases"/>
    <property type="match status" value="1"/>
</dbReference>
<dbReference type="AlphaFoldDB" id="D3BSB4"/>
<name>D3BSB4_HETP5</name>
<dbReference type="InterPro" id="IPR029058">
    <property type="entry name" value="AB_hydrolase_fold"/>
</dbReference>
<dbReference type="InParanoid" id="D3BSB4"/>
<dbReference type="GeneID" id="31366209"/>
<organism evidence="2 3">
    <name type="scientific">Heterostelium pallidum (strain ATCC 26659 / Pp 5 / PN500)</name>
    <name type="common">Cellular slime mold</name>
    <name type="synonym">Polysphondylium pallidum</name>
    <dbReference type="NCBI Taxonomy" id="670386"/>
    <lineage>
        <taxon>Eukaryota</taxon>
        <taxon>Amoebozoa</taxon>
        <taxon>Evosea</taxon>
        <taxon>Eumycetozoa</taxon>
        <taxon>Dictyostelia</taxon>
        <taxon>Acytosteliales</taxon>
        <taxon>Acytosteliaceae</taxon>
        <taxon>Heterostelium</taxon>
    </lineage>
</organism>
<dbReference type="OMA" id="QVTDIIC"/>
<dbReference type="STRING" id="670386.D3BSB4"/>
<feature type="domain" description="KANL3/Tex30 alpha/beta hydrolase-like" evidence="1">
    <location>
        <begin position="94"/>
        <end position="241"/>
    </location>
</feature>
<dbReference type="PANTHER" id="PTHR42103:SF2">
    <property type="entry name" value="AB HYDROLASE-1 DOMAIN-CONTAINING PROTEIN"/>
    <property type="match status" value="1"/>
</dbReference>
<dbReference type="Pfam" id="PF20408">
    <property type="entry name" value="Abhydrolase_11"/>
    <property type="match status" value="1"/>
</dbReference>
<protein>
    <recommendedName>
        <fullName evidence="1">KANL3/Tex30 alpha/beta hydrolase-like domain-containing protein</fullName>
    </recommendedName>
</protein>
<dbReference type="PANTHER" id="PTHR42103">
    <property type="entry name" value="ALPHA/BETA-HYDROLASES SUPERFAMILY PROTEIN"/>
    <property type="match status" value="1"/>
</dbReference>
<evidence type="ECO:0000313" key="3">
    <source>
        <dbReference type="Proteomes" id="UP000001396"/>
    </source>
</evidence>
<dbReference type="RefSeq" id="XP_020427821.1">
    <property type="nucleotide sequence ID" value="XM_020581505.1"/>
</dbReference>
<proteinExistence type="predicted"/>
<evidence type="ECO:0000259" key="1">
    <source>
        <dbReference type="Pfam" id="PF20408"/>
    </source>
</evidence>
<evidence type="ECO:0000313" key="2">
    <source>
        <dbReference type="EMBL" id="EFA75687.1"/>
    </source>
</evidence>